<evidence type="ECO:0000256" key="1">
    <source>
        <dbReference type="ARBA" id="ARBA00004651"/>
    </source>
</evidence>
<proteinExistence type="inferred from homology"/>
<feature type="transmembrane region" description="Helical" evidence="8">
    <location>
        <begin position="76"/>
        <end position="98"/>
    </location>
</feature>
<dbReference type="Proteomes" id="UP001157355">
    <property type="component" value="Unassembled WGS sequence"/>
</dbReference>
<keyword evidence="4" id="KW-1003">Cell membrane</keyword>
<dbReference type="Pfam" id="PF03591">
    <property type="entry name" value="AzlC"/>
    <property type="match status" value="1"/>
</dbReference>
<reference evidence="9 10" key="1">
    <citation type="journal article" date="2014" name="Int. J. Syst. Evol. Microbiol.">
        <title>Complete genome sequence of Corynebacterium casei LMG S-19264T (=DSM 44701T), isolated from a smear-ripened cheese.</title>
        <authorList>
            <consortium name="US DOE Joint Genome Institute (JGI-PGF)"/>
            <person name="Walter F."/>
            <person name="Albersmeier A."/>
            <person name="Kalinowski J."/>
            <person name="Ruckert C."/>
        </authorList>
    </citation>
    <scope>NUCLEOTIDE SEQUENCE [LARGE SCALE GENOMIC DNA]</scope>
    <source>
        <strain evidence="9 10">NBRC 111766</strain>
    </source>
</reference>
<evidence type="ECO:0000256" key="5">
    <source>
        <dbReference type="ARBA" id="ARBA00022692"/>
    </source>
</evidence>
<protein>
    <submittedName>
        <fullName evidence="9">Branched-chain amino acid transporter AzlC</fullName>
    </submittedName>
</protein>
<evidence type="ECO:0000256" key="3">
    <source>
        <dbReference type="ARBA" id="ARBA00022448"/>
    </source>
</evidence>
<dbReference type="InterPro" id="IPR011606">
    <property type="entry name" value="Brnchd-chn_aa_trnsp_permease"/>
</dbReference>
<keyword evidence="10" id="KW-1185">Reference proteome</keyword>
<dbReference type="GO" id="GO:1903785">
    <property type="term" value="P:L-valine transmembrane transport"/>
    <property type="evidence" value="ECO:0007669"/>
    <property type="project" value="TreeGrafter"/>
</dbReference>
<dbReference type="PANTHER" id="PTHR34979:SF1">
    <property type="entry name" value="INNER MEMBRANE PROTEIN YGAZ"/>
    <property type="match status" value="1"/>
</dbReference>
<keyword evidence="3" id="KW-0813">Transport</keyword>
<feature type="transmembrane region" description="Helical" evidence="8">
    <location>
        <begin position="142"/>
        <end position="163"/>
    </location>
</feature>
<dbReference type="GO" id="GO:0005886">
    <property type="term" value="C:plasma membrane"/>
    <property type="evidence" value="ECO:0007669"/>
    <property type="project" value="UniProtKB-SubCell"/>
</dbReference>
<feature type="transmembrane region" description="Helical" evidence="8">
    <location>
        <begin position="50"/>
        <end position="70"/>
    </location>
</feature>
<comment type="similarity">
    <text evidence="2">Belongs to the AzlC family.</text>
</comment>
<accession>A0AA37TS46</accession>
<dbReference type="AlphaFoldDB" id="A0AA37TS46"/>
<dbReference type="PANTHER" id="PTHR34979">
    <property type="entry name" value="INNER MEMBRANE PROTEIN YGAZ"/>
    <property type="match status" value="1"/>
</dbReference>
<feature type="transmembrane region" description="Helical" evidence="8">
    <location>
        <begin position="200"/>
        <end position="227"/>
    </location>
</feature>
<evidence type="ECO:0000256" key="6">
    <source>
        <dbReference type="ARBA" id="ARBA00022989"/>
    </source>
</evidence>
<evidence type="ECO:0000256" key="4">
    <source>
        <dbReference type="ARBA" id="ARBA00022475"/>
    </source>
</evidence>
<keyword evidence="7 8" id="KW-0472">Membrane</keyword>
<dbReference type="EMBL" id="BSPP01000007">
    <property type="protein sequence ID" value="GLS86759.1"/>
    <property type="molecule type" value="Genomic_DNA"/>
</dbReference>
<organism evidence="9 10">
    <name type="scientific">Cypionkella aquatica</name>
    <dbReference type="NCBI Taxonomy" id="1756042"/>
    <lineage>
        <taxon>Bacteria</taxon>
        <taxon>Pseudomonadati</taxon>
        <taxon>Pseudomonadota</taxon>
        <taxon>Alphaproteobacteria</taxon>
        <taxon>Rhodobacterales</taxon>
        <taxon>Paracoccaceae</taxon>
        <taxon>Cypionkella</taxon>
    </lineage>
</organism>
<keyword evidence="5 8" id="KW-0812">Transmembrane</keyword>
<gene>
    <name evidence="9" type="ORF">GCM10010873_17330</name>
</gene>
<keyword evidence="6 8" id="KW-1133">Transmembrane helix</keyword>
<feature type="transmembrane region" description="Helical" evidence="8">
    <location>
        <begin position="15"/>
        <end position="38"/>
    </location>
</feature>
<comment type="subcellular location">
    <subcellularLocation>
        <location evidence="1">Cell membrane</location>
        <topology evidence="1">Multi-pass membrane protein</topology>
    </subcellularLocation>
</comment>
<dbReference type="RefSeq" id="WP_284324954.1">
    <property type="nucleotide sequence ID" value="NZ_BSPP01000007.1"/>
</dbReference>
<comment type="caution">
    <text evidence="9">The sequence shown here is derived from an EMBL/GenBank/DDBJ whole genome shotgun (WGS) entry which is preliminary data.</text>
</comment>
<evidence type="ECO:0000256" key="2">
    <source>
        <dbReference type="ARBA" id="ARBA00010735"/>
    </source>
</evidence>
<evidence type="ECO:0000256" key="8">
    <source>
        <dbReference type="SAM" id="Phobius"/>
    </source>
</evidence>
<evidence type="ECO:0000256" key="7">
    <source>
        <dbReference type="ARBA" id="ARBA00023136"/>
    </source>
</evidence>
<evidence type="ECO:0000313" key="10">
    <source>
        <dbReference type="Proteomes" id="UP001157355"/>
    </source>
</evidence>
<sequence length="241" mass="24305">MQVDPPKSSLPKSSFTAGVVTALPIALGYFPIAFSFGVAATRAGLTGPEAFGLSLIIYAGAAQFLALALITGGAPVLVSAFTLVAMNIRHVLYGPALIKRVGPAARTKHAWAWAFGLTDEVFGAALGALARGKVAFSEAFMFGLGLAAYGSWLAGTALGAFAGGAALQNYPVIDAALGFMLPALFLALLLSILSRAQLPVIAVAMVATVAVTLAWSGTAGILAGMIAGAVSGLLVRRGDAV</sequence>
<name>A0AA37TS46_9RHOB</name>
<evidence type="ECO:0000313" key="9">
    <source>
        <dbReference type="EMBL" id="GLS86759.1"/>
    </source>
</evidence>
<feature type="transmembrane region" description="Helical" evidence="8">
    <location>
        <begin position="175"/>
        <end position="194"/>
    </location>
</feature>